<keyword evidence="5" id="KW-0663">Pyridoxal phosphate</keyword>
<dbReference type="EMBL" id="GL883026">
    <property type="protein sequence ID" value="EGG15587.1"/>
    <property type="molecule type" value="Genomic_DNA"/>
</dbReference>
<dbReference type="AlphaFoldDB" id="F4QA68"/>
<evidence type="ECO:0000256" key="1">
    <source>
        <dbReference type="ARBA" id="ARBA00001933"/>
    </source>
</evidence>
<keyword evidence="7" id="KW-0732">Signal</keyword>
<evidence type="ECO:0000256" key="5">
    <source>
        <dbReference type="ARBA" id="ARBA00022898"/>
    </source>
</evidence>
<evidence type="ECO:0000259" key="8">
    <source>
        <dbReference type="Pfam" id="PF00291"/>
    </source>
</evidence>
<dbReference type="SUPFAM" id="SSF53686">
    <property type="entry name" value="Tryptophan synthase beta subunit-like PLP-dependent enzymes"/>
    <property type="match status" value="1"/>
</dbReference>
<gene>
    <name evidence="9" type="primary">cysK</name>
    <name evidence="9" type="ORF">DFA_10429</name>
</gene>
<dbReference type="RefSeq" id="XP_004354329.1">
    <property type="nucleotide sequence ID" value="XM_004354277.1"/>
</dbReference>
<dbReference type="Pfam" id="PF00291">
    <property type="entry name" value="PALP"/>
    <property type="match status" value="1"/>
</dbReference>
<dbReference type="GeneID" id="14867681"/>
<evidence type="ECO:0000256" key="3">
    <source>
        <dbReference type="ARBA" id="ARBA00022605"/>
    </source>
</evidence>
<evidence type="ECO:0000256" key="6">
    <source>
        <dbReference type="ARBA" id="ARBA00023192"/>
    </source>
</evidence>
<dbReference type="PANTHER" id="PTHR10314">
    <property type="entry name" value="CYSTATHIONINE BETA-SYNTHASE"/>
    <property type="match status" value="1"/>
</dbReference>
<feature type="domain" description="Tryptophan synthase beta chain-like PALP" evidence="8">
    <location>
        <begin position="127"/>
        <end position="420"/>
    </location>
</feature>
<accession>F4QA68</accession>
<keyword evidence="10" id="KW-1185">Reference proteome</keyword>
<organism evidence="9 10">
    <name type="scientific">Cavenderia fasciculata</name>
    <name type="common">Slime mold</name>
    <name type="synonym">Dictyostelium fasciculatum</name>
    <dbReference type="NCBI Taxonomy" id="261658"/>
    <lineage>
        <taxon>Eukaryota</taxon>
        <taxon>Amoebozoa</taxon>
        <taxon>Evosea</taxon>
        <taxon>Eumycetozoa</taxon>
        <taxon>Dictyostelia</taxon>
        <taxon>Acytosteliales</taxon>
        <taxon>Cavenderiaceae</taxon>
        <taxon>Cavenderia</taxon>
    </lineage>
</organism>
<dbReference type="KEGG" id="dfa:DFA_10429"/>
<dbReference type="STRING" id="1054147.F4QA68"/>
<evidence type="ECO:0000256" key="2">
    <source>
        <dbReference type="ARBA" id="ARBA00007103"/>
    </source>
</evidence>
<dbReference type="OrthoDB" id="10259545at2759"/>
<feature type="chain" id="PRO_5003320090" evidence="7">
    <location>
        <begin position="22"/>
        <end position="439"/>
    </location>
</feature>
<dbReference type="Gene3D" id="3.40.50.1100">
    <property type="match status" value="2"/>
</dbReference>
<proteinExistence type="inferred from homology"/>
<dbReference type="InterPro" id="IPR036052">
    <property type="entry name" value="TrpB-like_PALP_sf"/>
</dbReference>
<dbReference type="GO" id="GO:0006535">
    <property type="term" value="P:cysteine biosynthetic process from serine"/>
    <property type="evidence" value="ECO:0007669"/>
    <property type="project" value="InterPro"/>
</dbReference>
<dbReference type="PROSITE" id="PS00901">
    <property type="entry name" value="CYS_SYNTHASE"/>
    <property type="match status" value="1"/>
</dbReference>
<comment type="similarity">
    <text evidence="2">Belongs to the cysteine synthase/cystathionine beta-synthase family.</text>
</comment>
<dbReference type="GO" id="GO:0016740">
    <property type="term" value="F:transferase activity"/>
    <property type="evidence" value="ECO:0007669"/>
    <property type="project" value="UniProtKB-KW"/>
</dbReference>
<dbReference type="OMA" id="WMADYGF"/>
<dbReference type="InterPro" id="IPR001926">
    <property type="entry name" value="TrpB-like_PALP"/>
</dbReference>
<name>F4QA68_CACFS</name>
<keyword evidence="3" id="KW-0028">Amino-acid biosynthesis</keyword>
<dbReference type="Proteomes" id="UP000007797">
    <property type="component" value="Unassembled WGS sequence"/>
</dbReference>
<keyword evidence="4" id="KW-0808">Transferase</keyword>
<evidence type="ECO:0000313" key="10">
    <source>
        <dbReference type="Proteomes" id="UP000007797"/>
    </source>
</evidence>
<dbReference type="InterPro" id="IPR001216">
    <property type="entry name" value="P-phosphate_BS"/>
</dbReference>
<feature type="signal peptide" evidence="7">
    <location>
        <begin position="1"/>
        <end position="21"/>
    </location>
</feature>
<dbReference type="CDD" id="cd01561">
    <property type="entry name" value="CBS_like"/>
    <property type="match status" value="1"/>
</dbReference>
<protein>
    <submittedName>
        <fullName evidence="9">Cysteine synthase</fullName>
    </submittedName>
</protein>
<evidence type="ECO:0000313" key="9">
    <source>
        <dbReference type="EMBL" id="EGG15587.1"/>
    </source>
</evidence>
<evidence type="ECO:0000256" key="7">
    <source>
        <dbReference type="SAM" id="SignalP"/>
    </source>
</evidence>
<dbReference type="FunFam" id="3.40.50.1100:FF:000016">
    <property type="entry name" value="Cysteine synthase A"/>
    <property type="match status" value="1"/>
</dbReference>
<comment type="cofactor">
    <cofactor evidence="1">
        <name>pyridoxal 5'-phosphate</name>
        <dbReference type="ChEBI" id="CHEBI:597326"/>
    </cofactor>
</comment>
<dbReference type="InterPro" id="IPR050214">
    <property type="entry name" value="Cys_Synth/Cystath_Beta-Synth"/>
</dbReference>
<evidence type="ECO:0000256" key="4">
    <source>
        <dbReference type="ARBA" id="ARBA00022679"/>
    </source>
</evidence>
<keyword evidence="6" id="KW-0198">Cysteine biosynthesis</keyword>
<reference evidence="10" key="1">
    <citation type="journal article" date="2011" name="Genome Res.">
        <title>Phylogeny-wide analysis of social amoeba genomes highlights ancient origins for complex intercellular communication.</title>
        <authorList>
            <person name="Heidel A.J."/>
            <person name="Lawal H.M."/>
            <person name="Felder M."/>
            <person name="Schilde C."/>
            <person name="Helps N.R."/>
            <person name="Tunggal B."/>
            <person name="Rivero F."/>
            <person name="John U."/>
            <person name="Schleicher M."/>
            <person name="Eichinger L."/>
            <person name="Platzer M."/>
            <person name="Noegel A.A."/>
            <person name="Schaap P."/>
            <person name="Gloeckner G."/>
        </authorList>
    </citation>
    <scope>NUCLEOTIDE SEQUENCE [LARGE SCALE GENOMIC DNA]</scope>
    <source>
        <strain evidence="10">SH3</strain>
    </source>
</reference>
<sequence>MTPKLILIFAILFIFISISSAGITSVVQDGKRITINYSPMTMLFFQEQLTKNGMKTSILPYCKALYGWSPLICNLPTVPSCDGIRLYGATGIGEDDDEDSKQKQLQQQQQIKSSSLFHCRVADDLMDSVGQTPLIKIQSLSDATGCTILGKAEFMNPGGSPKDRVAKSIILDAEKRGLLKPGVSTIVEATAGSTGISLVTFAKKRGYNVELYIPDNVSKEKIELLEMLGAKTNIVPIVGMNNANHFMHCAYQRCLVDENAFYANQFDNLSNFNAHFYGTAKEIWEQTSGGHIDAFICGAGTGGTIAGISNYLKSRNNLIETWLIDPPGSGLYNLVQNGVIFDVRDRLVVDKFGPRSFYEGVGVNRKTENFNKAVLNGAFKGSEMEGVEMAHHLLKQDGLFLGGSSALNCVGAVKLARKLGPVDFTTNNGWKKIIYNYQL</sequence>